<keyword evidence="1" id="KW-1015">Disulfide bond</keyword>
<comment type="caution">
    <text evidence="4">The sequence shown here is derived from an EMBL/GenBank/DDBJ whole genome shotgun (WGS) entry which is preliminary data.</text>
</comment>
<dbReference type="PROSITE" id="PS51257">
    <property type="entry name" value="PROKAR_LIPOPROTEIN"/>
    <property type="match status" value="1"/>
</dbReference>
<keyword evidence="2" id="KW-0732">Signal</keyword>
<dbReference type="Proteomes" id="UP000664034">
    <property type="component" value="Unassembled WGS sequence"/>
</dbReference>
<evidence type="ECO:0000256" key="2">
    <source>
        <dbReference type="SAM" id="SignalP"/>
    </source>
</evidence>
<proteinExistence type="predicted"/>
<dbReference type="Pfam" id="PF03712">
    <property type="entry name" value="Cu2_monoox_C"/>
    <property type="match status" value="1"/>
</dbReference>
<dbReference type="InterPro" id="IPR014784">
    <property type="entry name" value="Cu2_ascorb_mOase-like_C"/>
</dbReference>
<evidence type="ECO:0000313" key="4">
    <source>
        <dbReference type="EMBL" id="MBO0935680.1"/>
    </source>
</evidence>
<evidence type="ECO:0000313" key="5">
    <source>
        <dbReference type="Proteomes" id="UP000664034"/>
    </source>
</evidence>
<protein>
    <recommendedName>
        <fullName evidence="3">Copper type II ascorbate-dependent monooxygenase C-terminal domain-containing protein</fullName>
    </recommendedName>
</protein>
<dbReference type="SUPFAM" id="SSF49742">
    <property type="entry name" value="PHM/PNGase F"/>
    <property type="match status" value="1"/>
</dbReference>
<gene>
    <name evidence="4" type="ORF">J2I47_03880</name>
</gene>
<dbReference type="InterPro" id="IPR008977">
    <property type="entry name" value="PHM/PNGase_F_dom_sf"/>
</dbReference>
<name>A0A939K4R6_9BACT</name>
<feature type="domain" description="Copper type II ascorbate-dependent monooxygenase C-terminal" evidence="3">
    <location>
        <begin position="354"/>
        <end position="453"/>
    </location>
</feature>
<dbReference type="EMBL" id="JAFMYV010000002">
    <property type="protein sequence ID" value="MBO0935680.1"/>
    <property type="molecule type" value="Genomic_DNA"/>
</dbReference>
<accession>A0A939K4R6</accession>
<evidence type="ECO:0000259" key="3">
    <source>
        <dbReference type="Pfam" id="PF03712"/>
    </source>
</evidence>
<sequence>MTIRHLVYATSGIMLLLGACQRQVADTVTPTSTGTDSFALMQDRILTPTCATAGCHASEADASFKQHGLVLAKGLAFANLVNVAPKNALSLADGHKRVKPFASLESLLFHKLNPDASHHAGKVYGNAMPLGGTPLTVGQIEFVRRWIEGGALPTTSYVDPALLDDKTPSTSTTSLFTPPAAPAKGTGFQLKVEAFDIAPNFERELFTRQAVGNTEDIYVNRFTVNMRSGSHHFLAYDFENKSLAPPMNTIRDLRNPDGTLNLLTALQMSNHVYLAGSQSATNDYSFPEGAALLIPANATVDLNVHYVNKTTAVTKGEAYMNFYTTPKAAVTKVVKTLNMGNTSLSIPAGTTKTFTKTFLVAKDMQVLTLTSHMHKLGVKFVIKIKGGARDGEVVYTTTDWEHPDIINFKTPILLAKGEGLISEITYNNTTAKTVNFGLTSEDEMGIIFGYYYEIN</sequence>
<dbReference type="GO" id="GO:0016715">
    <property type="term" value="F:oxidoreductase activity, acting on paired donors, with incorporation or reduction of molecular oxygen, reduced ascorbate as one donor, and incorporation of one atom of oxygen"/>
    <property type="evidence" value="ECO:0007669"/>
    <property type="project" value="InterPro"/>
</dbReference>
<feature type="chain" id="PRO_5037267063" description="Copper type II ascorbate-dependent monooxygenase C-terminal domain-containing protein" evidence="2">
    <location>
        <begin position="25"/>
        <end position="455"/>
    </location>
</feature>
<evidence type="ECO:0000256" key="1">
    <source>
        <dbReference type="ARBA" id="ARBA00023157"/>
    </source>
</evidence>
<keyword evidence="5" id="KW-1185">Reference proteome</keyword>
<dbReference type="AlphaFoldDB" id="A0A939K4R6"/>
<reference evidence="4" key="1">
    <citation type="submission" date="2021-03" db="EMBL/GenBank/DDBJ databases">
        <title>Fibrella sp. HMF5335 genome sequencing and assembly.</title>
        <authorList>
            <person name="Kang H."/>
            <person name="Kim H."/>
            <person name="Bae S."/>
            <person name="Joh K."/>
        </authorList>
    </citation>
    <scope>NUCLEOTIDE SEQUENCE</scope>
    <source>
        <strain evidence="4">HMF5335</strain>
    </source>
</reference>
<feature type="signal peptide" evidence="2">
    <location>
        <begin position="1"/>
        <end position="24"/>
    </location>
</feature>
<dbReference type="InterPro" id="IPR024548">
    <property type="entry name" value="Cu2_monoox_C"/>
</dbReference>
<organism evidence="4 5">
    <name type="scientific">Fibrella rubiginis</name>
    <dbReference type="NCBI Taxonomy" id="2817060"/>
    <lineage>
        <taxon>Bacteria</taxon>
        <taxon>Pseudomonadati</taxon>
        <taxon>Bacteroidota</taxon>
        <taxon>Cytophagia</taxon>
        <taxon>Cytophagales</taxon>
        <taxon>Spirosomataceae</taxon>
        <taxon>Fibrella</taxon>
    </lineage>
</organism>
<dbReference type="RefSeq" id="WP_207363249.1">
    <property type="nucleotide sequence ID" value="NZ_JAFMYV010000002.1"/>
</dbReference>
<dbReference type="Gene3D" id="2.60.120.230">
    <property type="match status" value="1"/>
</dbReference>